<gene>
    <name evidence="2" type="ORF">BC792_12360</name>
</gene>
<keyword evidence="2" id="KW-0489">Methyltransferase</keyword>
<dbReference type="InterPro" id="IPR050903">
    <property type="entry name" value="Bact_Chemotaxis_MeTrfase"/>
</dbReference>
<proteinExistence type="predicted"/>
<keyword evidence="3" id="KW-1185">Reference proteome</keyword>
<dbReference type="InterPro" id="IPR022641">
    <property type="entry name" value="CheR_N"/>
</dbReference>
<dbReference type="OrthoDB" id="9816309at2"/>
<dbReference type="SMART" id="SM00138">
    <property type="entry name" value="MeTrc"/>
    <property type="match status" value="1"/>
</dbReference>
<keyword evidence="2" id="KW-0808">Transferase</keyword>
<dbReference type="SUPFAM" id="SSF53335">
    <property type="entry name" value="S-adenosyl-L-methionine-dependent methyltransferases"/>
    <property type="match status" value="1"/>
</dbReference>
<feature type="domain" description="CheR-type methyltransferase" evidence="1">
    <location>
        <begin position="1"/>
        <end position="252"/>
    </location>
</feature>
<name>A0A5S5D899_9SPHI</name>
<dbReference type="Pfam" id="PF03705">
    <property type="entry name" value="CheR_N"/>
    <property type="match status" value="1"/>
</dbReference>
<dbReference type="PANTHER" id="PTHR24422:SF8">
    <property type="entry name" value="CHEMOTAXIS PROTEIN"/>
    <property type="match status" value="1"/>
</dbReference>
<accession>A0A5S5D899</accession>
<dbReference type="RefSeq" id="WP_148909834.1">
    <property type="nucleotide sequence ID" value="NZ_VNHX01000023.1"/>
</dbReference>
<dbReference type="SUPFAM" id="SSF47757">
    <property type="entry name" value="Chemotaxis receptor methyltransferase CheR, N-terminal domain"/>
    <property type="match status" value="1"/>
</dbReference>
<dbReference type="PROSITE" id="PS50123">
    <property type="entry name" value="CHER"/>
    <property type="match status" value="1"/>
</dbReference>
<dbReference type="Gene3D" id="3.40.50.150">
    <property type="entry name" value="Vaccinia Virus protein VP39"/>
    <property type="match status" value="1"/>
</dbReference>
<organism evidence="2 3">
    <name type="scientific">Sphingobacterium allocomposti</name>
    <dbReference type="NCBI Taxonomy" id="415956"/>
    <lineage>
        <taxon>Bacteria</taxon>
        <taxon>Pseudomonadati</taxon>
        <taxon>Bacteroidota</taxon>
        <taxon>Sphingobacteriia</taxon>
        <taxon>Sphingobacteriales</taxon>
        <taxon>Sphingobacteriaceae</taxon>
        <taxon>Sphingobacterium</taxon>
    </lineage>
</organism>
<dbReference type="Pfam" id="PF01739">
    <property type="entry name" value="CheR"/>
    <property type="match status" value="1"/>
</dbReference>
<comment type="caution">
    <text evidence="2">The sequence shown here is derived from an EMBL/GenBank/DDBJ whole genome shotgun (WGS) entry which is preliminary data.</text>
</comment>
<sequence>MLEPTIIKDDELEVLLADISVLYGYDFTQYSKASLKRRVNRICLLDKFASFAELRYRLTHYPEYLQRFIEEITVNVTEMFRDPTFYKALREKVFPQLGTYPFIRIWLAGCSTGEEAYSIAILLKEANLYHKSLIYATDLNPGVLETAQKGIYAINQMRQYSENYILSGGREDFSSYYRANYEMVKFNADLREKMIFSTHNLVSDSSFNAFQLVVCRNVLIYFEKELQNKVLRLFDDSLDPLGFLALGAKETLRFSNLEKQYKQLDSEKIWRKLH</sequence>
<reference evidence="2 3" key="1">
    <citation type="submission" date="2019-07" db="EMBL/GenBank/DDBJ databases">
        <title>Genomic Encyclopedia of Archaeal and Bacterial Type Strains, Phase II (KMG-II): from individual species to whole genera.</title>
        <authorList>
            <person name="Goeker M."/>
        </authorList>
    </citation>
    <scope>NUCLEOTIDE SEQUENCE [LARGE SCALE GENOMIC DNA]</scope>
    <source>
        <strain evidence="2 3">DSM 18850</strain>
    </source>
</reference>
<evidence type="ECO:0000313" key="2">
    <source>
        <dbReference type="EMBL" id="TYP90962.1"/>
    </source>
</evidence>
<dbReference type="Proteomes" id="UP000325105">
    <property type="component" value="Unassembled WGS sequence"/>
</dbReference>
<dbReference type="GO" id="GO:0008757">
    <property type="term" value="F:S-adenosylmethionine-dependent methyltransferase activity"/>
    <property type="evidence" value="ECO:0007669"/>
    <property type="project" value="InterPro"/>
</dbReference>
<dbReference type="PRINTS" id="PR00996">
    <property type="entry name" value="CHERMTFRASE"/>
</dbReference>
<dbReference type="InterPro" id="IPR000780">
    <property type="entry name" value="CheR_MeTrfase"/>
</dbReference>
<protein>
    <submittedName>
        <fullName evidence="2">Chemotaxis protein methyltransferase CheR</fullName>
    </submittedName>
</protein>
<evidence type="ECO:0000313" key="3">
    <source>
        <dbReference type="Proteomes" id="UP000325105"/>
    </source>
</evidence>
<dbReference type="InterPro" id="IPR022642">
    <property type="entry name" value="CheR_C"/>
</dbReference>
<dbReference type="GO" id="GO:0032259">
    <property type="term" value="P:methylation"/>
    <property type="evidence" value="ECO:0007669"/>
    <property type="project" value="UniProtKB-KW"/>
</dbReference>
<dbReference type="EMBL" id="VNHX01000023">
    <property type="protein sequence ID" value="TYP90962.1"/>
    <property type="molecule type" value="Genomic_DNA"/>
</dbReference>
<dbReference type="InterPro" id="IPR029063">
    <property type="entry name" value="SAM-dependent_MTases_sf"/>
</dbReference>
<dbReference type="PANTHER" id="PTHR24422">
    <property type="entry name" value="CHEMOTAXIS PROTEIN METHYLTRANSFERASE"/>
    <property type="match status" value="1"/>
</dbReference>
<dbReference type="AlphaFoldDB" id="A0A5S5D899"/>
<evidence type="ECO:0000259" key="1">
    <source>
        <dbReference type="PROSITE" id="PS50123"/>
    </source>
</evidence>